<evidence type="ECO:0008006" key="4">
    <source>
        <dbReference type="Google" id="ProtNLM"/>
    </source>
</evidence>
<reference evidence="2 3" key="1">
    <citation type="journal article" date="2024" name="J Genomics">
        <title>Draft genome sequencing and assembly of Favolaschia claudopus CIRM-BRFM 2984 isolated from oak limbs.</title>
        <authorList>
            <person name="Navarro D."/>
            <person name="Drula E."/>
            <person name="Chaduli D."/>
            <person name="Cazenave R."/>
            <person name="Ahrendt S."/>
            <person name="Wang J."/>
            <person name="Lipzen A."/>
            <person name="Daum C."/>
            <person name="Barry K."/>
            <person name="Grigoriev I.V."/>
            <person name="Favel A."/>
            <person name="Rosso M.N."/>
            <person name="Martin F."/>
        </authorList>
    </citation>
    <scope>NUCLEOTIDE SEQUENCE [LARGE SCALE GENOMIC DNA]</scope>
    <source>
        <strain evidence="2 3">CIRM-BRFM 2984</strain>
    </source>
</reference>
<protein>
    <recommendedName>
        <fullName evidence="4">F-box domain-containing protein</fullName>
    </recommendedName>
</protein>
<comment type="caution">
    <text evidence="2">The sequence shown here is derived from an EMBL/GenBank/DDBJ whole genome shotgun (WGS) entry which is preliminary data.</text>
</comment>
<keyword evidence="3" id="KW-1185">Reference proteome</keyword>
<organism evidence="2 3">
    <name type="scientific">Favolaschia claudopus</name>
    <dbReference type="NCBI Taxonomy" id="2862362"/>
    <lineage>
        <taxon>Eukaryota</taxon>
        <taxon>Fungi</taxon>
        <taxon>Dikarya</taxon>
        <taxon>Basidiomycota</taxon>
        <taxon>Agaricomycotina</taxon>
        <taxon>Agaricomycetes</taxon>
        <taxon>Agaricomycetidae</taxon>
        <taxon>Agaricales</taxon>
        <taxon>Marasmiineae</taxon>
        <taxon>Mycenaceae</taxon>
        <taxon>Favolaschia</taxon>
    </lineage>
</organism>
<evidence type="ECO:0000256" key="1">
    <source>
        <dbReference type="SAM" id="Coils"/>
    </source>
</evidence>
<keyword evidence="1" id="KW-0175">Coiled coil</keyword>
<feature type="coiled-coil region" evidence="1">
    <location>
        <begin position="27"/>
        <end position="68"/>
    </location>
</feature>
<name>A0AAW0DV28_9AGAR</name>
<sequence>MSSESLSIPASLVPLLISNDAPHPSQSAVVEEVLRAKQTELSKLEDEIKRLESALKVLQTNHYNLKTELDGYKSILSPIRRVPPEVLGEVFLYFVPSADKTHPHYDSLTRISLPWKLGQICRRWRAVALSLSELWALLDLGPFHCYDVHSSSRPVDMDLDDDDYALEYDDARGFGDLALGRTRIPCASDLADARNADAEGFRLQAALESLEGSFQRCGSRPFSLRLWDHEFTDKTLLHYIATRTALCQELVLPNPVPELVDCIFDLDVSLPSLRSLVLSAQNLYVYTRPIFVHAAAANLTHLTLISLTIEPPAADSIPWSHLTGYCEVLCRWINFVDGDQGRLAAYRKLTNLIDLRMDLFDHIFFQAAAVPVALPNVRSVSLRLRGLYRTIQAFDMPMLEEFSIEYSHAMHAFYQYGAIQPMIWFSGPWQGPFDPPFDPAFDIGSALEQFPDLVELSLDIPNLISNTLVSRLVPHDGKLPLAPKLERIHFPNRSLLHKDCLWQTLVDMLYARFRPTVHGVSRLHTFEFPTDKRSHDVDVVAGLKTLRKRHHWDIKVGSESVFPAWNEWRT</sequence>
<proteinExistence type="predicted"/>
<gene>
    <name evidence="2" type="ORF">R3P38DRAFT_2498915</name>
</gene>
<evidence type="ECO:0000313" key="2">
    <source>
        <dbReference type="EMBL" id="KAK7055132.1"/>
    </source>
</evidence>
<dbReference type="EMBL" id="JAWWNJ010000005">
    <property type="protein sequence ID" value="KAK7055132.1"/>
    <property type="molecule type" value="Genomic_DNA"/>
</dbReference>
<dbReference type="AlphaFoldDB" id="A0AAW0DV28"/>
<accession>A0AAW0DV28</accession>
<evidence type="ECO:0000313" key="3">
    <source>
        <dbReference type="Proteomes" id="UP001362999"/>
    </source>
</evidence>
<dbReference type="Proteomes" id="UP001362999">
    <property type="component" value="Unassembled WGS sequence"/>
</dbReference>